<proteinExistence type="inferred from homology"/>
<keyword evidence="7" id="KW-0813">Transport</keyword>
<feature type="transmembrane region" description="Helical" evidence="7">
    <location>
        <begin position="316"/>
        <end position="345"/>
    </location>
</feature>
<dbReference type="PIRSF" id="PIRSF006066">
    <property type="entry name" value="HI0050"/>
    <property type="match status" value="1"/>
</dbReference>
<evidence type="ECO:0000259" key="8">
    <source>
        <dbReference type="Pfam" id="PF06808"/>
    </source>
</evidence>
<reference evidence="9 10" key="1">
    <citation type="submission" date="2023-09" db="EMBL/GenBank/DDBJ databases">
        <title>Whole genome shotgun sequencing (WGS) of Bosea sp. ZW T0_25, isolated from stored onions (Allium cepa).</title>
        <authorList>
            <person name="Stoll D.A."/>
            <person name="Huch M."/>
        </authorList>
    </citation>
    <scope>NUCLEOTIDE SEQUENCE [LARGE SCALE GENOMIC DNA]</scope>
    <source>
        <strain evidence="9 10">ZW T0_25</strain>
    </source>
</reference>
<protein>
    <recommendedName>
        <fullName evidence="7">TRAP transporter large permease protein</fullName>
    </recommendedName>
</protein>
<comment type="caution">
    <text evidence="9">The sequence shown here is derived from an EMBL/GenBank/DDBJ whole genome shotgun (WGS) entry which is preliminary data.</text>
</comment>
<feature type="transmembrane region" description="Helical" evidence="7">
    <location>
        <begin position="214"/>
        <end position="232"/>
    </location>
</feature>
<feature type="transmembrane region" description="Helical" evidence="7">
    <location>
        <begin position="278"/>
        <end position="295"/>
    </location>
</feature>
<dbReference type="InterPro" id="IPR004681">
    <property type="entry name" value="TRAP_DctM"/>
</dbReference>
<feature type="transmembrane region" description="Helical" evidence="7">
    <location>
        <begin position="172"/>
        <end position="194"/>
    </location>
</feature>
<dbReference type="PANTHER" id="PTHR33362">
    <property type="entry name" value="SIALIC ACID TRAP TRANSPORTER PERMEASE PROTEIN SIAT-RELATED"/>
    <property type="match status" value="1"/>
</dbReference>
<feature type="transmembrane region" description="Helical" evidence="7">
    <location>
        <begin position="357"/>
        <end position="376"/>
    </location>
</feature>
<comment type="function">
    <text evidence="7">Part of the tripartite ATP-independent periplasmic (TRAP) transport system.</text>
</comment>
<comment type="caution">
    <text evidence="7">Lacks conserved residue(s) required for the propagation of feature annotation.</text>
</comment>
<comment type="subcellular location">
    <subcellularLocation>
        <location evidence="1 7">Cell inner membrane</location>
        <topology evidence="1 7">Multi-pass membrane protein</topology>
    </subcellularLocation>
</comment>
<evidence type="ECO:0000256" key="4">
    <source>
        <dbReference type="ARBA" id="ARBA00022692"/>
    </source>
</evidence>
<feature type="transmembrane region" description="Helical" evidence="7">
    <location>
        <begin position="49"/>
        <end position="72"/>
    </location>
</feature>
<evidence type="ECO:0000256" key="3">
    <source>
        <dbReference type="ARBA" id="ARBA00022519"/>
    </source>
</evidence>
<feature type="transmembrane region" description="Helical" evidence="7">
    <location>
        <begin position="239"/>
        <end position="258"/>
    </location>
</feature>
<evidence type="ECO:0000256" key="5">
    <source>
        <dbReference type="ARBA" id="ARBA00022989"/>
    </source>
</evidence>
<feature type="transmembrane region" description="Helical" evidence="7">
    <location>
        <begin position="397"/>
        <end position="419"/>
    </location>
</feature>
<keyword evidence="5 7" id="KW-1133">Transmembrane helix</keyword>
<evidence type="ECO:0000256" key="7">
    <source>
        <dbReference type="RuleBase" id="RU369079"/>
    </source>
</evidence>
<dbReference type="InterPro" id="IPR010656">
    <property type="entry name" value="DctM"/>
</dbReference>
<comment type="similarity">
    <text evidence="7">Belongs to the TRAP transporter large permease family.</text>
</comment>
<dbReference type="PANTHER" id="PTHR33362:SF3">
    <property type="entry name" value="SIALIC ACID TRAP TRANSPORTER PERMEASE PROTEIN SIAT"/>
    <property type="match status" value="1"/>
</dbReference>
<dbReference type="Pfam" id="PF06808">
    <property type="entry name" value="DctM"/>
    <property type="match status" value="1"/>
</dbReference>
<dbReference type="RefSeq" id="WP_316017502.1">
    <property type="nucleotide sequence ID" value="NZ_JAWDID010000007.1"/>
</dbReference>
<dbReference type="Proteomes" id="UP001254257">
    <property type="component" value="Unassembled WGS sequence"/>
</dbReference>
<evidence type="ECO:0000256" key="6">
    <source>
        <dbReference type="ARBA" id="ARBA00023136"/>
    </source>
</evidence>
<comment type="subunit">
    <text evidence="7">The complex comprises the extracytoplasmic solute receptor protein and the two transmembrane proteins.</text>
</comment>
<feature type="transmembrane region" description="Helical" evidence="7">
    <location>
        <begin position="135"/>
        <end position="160"/>
    </location>
</feature>
<evidence type="ECO:0000313" key="10">
    <source>
        <dbReference type="Proteomes" id="UP001254257"/>
    </source>
</evidence>
<keyword evidence="2" id="KW-1003">Cell membrane</keyword>
<dbReference type="EMBL" id="JAWDID010000007">
    <property type="protein sequence ID" value="MDU0339603.1"/>
    <property type="molecule type" value="Genomic_DNA"/>
</dbReference>
<organism evidence="9 10">
    <name type="scientific">Bosea rubneri</name>
    <dbReference type="NCBI Taxonomy" id="3075434"/>
    <lineage>
        <taxon>Bacteria</taxon>
        <taxon>Pseudomonadati</taxon>
        <taxon>Pseudomonadota</taxon>
        <taxon>Alphaproteobacteria</taxon>
        <taxon>Hyphomicrobiales</taxon>
        <taxon>Boseaceae</taxon>
        <taxon>Bosea</taxon>
    </lineage>
</organism>
<keyword evidence="6 7" id="KW-0472">Membrane</keyword>
<keyword evidence="10" id="KW-1185">Reference proteome</keyword>
<accession>A0ABU3S491</accession>
<gene>
    <name evidence="9" type="ORF">RKE40_06915</name>
</gene>
<feature type="transmembrane region" description="Helical" evidence="7">
    <location>
        <begin position="93"/>
        <end position="115"/>
    </location>
</feature>
<name>A0ABU3S491_9HYPH</name>
<sequence length="428" mass="44546">MTLGLALLLASFTVLVALDAPIAVALGLASVVYLLVSDLAPMIVVAQRVLAGIDSFTLLAIPLFLLAGLLLLHGDLTPRIIRLCSAIVGRARGGLAIVMVMGCMMFGALSGSGVADVVAIGTMMLPAMKERGYDTGFSCSLLGCAGSLGTVIPPSIVLIVYGTATNTSIGALFVAAIVPGILTGLGLMIVAYIIARRNDWRGGEAFNWRELWLALKDSSLALLGPVIIIGGIRGGIFTATEAAGIGVLYALIVGGLIYRKLTFPLIWNLVKQTAESSASILFVIACASIFGWILAAEQVPQLIVNAISSATNSATVALLLMMGVLLILGTFMETIAIILILAPVFVPILRAYQIDPVFFGVLLTVNLAIGANTPPLGIDLMAACRVGGIPMSASFRYLLPFIGSMVAVLLLMVLFPGIVLGPARLFGH</sequence>
<keyword evidence="4 7" id="KW-0812">Transmembrane</keyword>
<evidence type="ECO:0000313" key="9">
    <source>
        <dbReference type="EMBL" id="MDU0339603.1"/>
    </source>
</evidence>
<feature type="domain" description="TRAP C4-dicarboxylate transport system permease DctM subunit" evidence="8">
    <location>
        <begin position="9"/>
        <end position="418"/>
    </location>
</feature>
<evidence type="ECO:0000256" key="2">
    <source>
        <dbReference type="ARBA" id="ARBA00022475"/>
    </source>
</evidence>
<dbReference type="NCBIfam" id="TIGR00786">
    <property type="entry name" value="dctM"/>
    <property type="match status" value="1"/>
</dbReference>
<evidence type="ECO:0000256" key="1">
    <source>
        <dbReference type="ARBA" id="ARBA00004429"/>
    </source>
</evidence>
<keyword evidence="3 7" id="KW-0997">Cell inner membrane</keyword>